<dbReference type="EMBL" id="KQ416582">
    <property type="protein sequence ID" value="KOF96372.1"/>
    <property type="molecule type" value="Genomic_DNA"/>
</dbReference>
<dbReference type="AlphaFoldDB" id="A0A0L8I4G5"/>
<accession>A0A0L8I4G5</accession>
<name>A0A0L8I4G5_OCTBM</name>
<organism evidence="1">
    <name type="scientific">Octopus bimaculoides</name>
    <name type="common">California two-spotted octopus</name>
    <dbReference type="NCBI Taxonomy" id="37653"/>
    <lineage>
        <taxon>Eukaryota</taxon>
        <taxon>Metazoa</taxon>
        <taxon>Spiralia</taxon>
        <taxon>Lophotrochozoa</taxon>
        <taxon>Mollusca</taxon>
        <taxon>Cephalopoda</taxon>
        <taxon>Coleoidea</taxon>
        <taxon>Octopodiformes</taxon>
        <taxon>Octopoda</taxon>
        <taxon>Incirrata</taxon>
        <taxon>Octopodidae</taxon>
        <taxon>Octopus</taxon>
    </lineage>
</organism>
<gene>
    <name evidence="1" type="ORF">OCBIM_22035351mg</name>
</gene>
<protein>
    <submittedName>
        <fullName evidence="1">Uncharacterized protein</fullName>
    </submittedName>
</protein>
<reference evidence="1" key="1">
    <citation type="submission" date="2015-07" db="EMBL/GenBank/DDBJ databases">
        <title>MeaNS - Measles Nucleotide Surveillance Program.</title>
        <authorList>
            <person name="Tran T."/>
            <person name="Druce J."/>
        </authorList>
    </citation>
    <scope>NUCLEOTIDE SEQUENCE</scope>
    <source>
        <strain evidence="1">UCB-OBI-ISO-001</strain>
        <tissue evidence="1">Gonad</tissue>
    </source>
</reference>
<evidence type="ECO:0000313" key="1">
    <source>
        <dbReference type="EMBL" id="KOF96372.1"/>
    </source>
</evidence>
<proteinExistence type="predicted"/>
<sequence>MELTQSASSTWSVPLLASACELMMTEPPESKRTHTRSTDYKCCSLRGSMFFFFFLSRDRLERERETDREGSGERRTDREKVRVCVYVGEGDRGRQIQREGRWRKQLVFRDVWQGDQLLCTH</sequence>